<reference evidence="2 3" key="1">
    <citation type="submission" date="2024-01" db="EMBL/GenBank/DDBJ databases">
        <title>Novel species of the genus Luteimonas isolated from rivers.</title>
        <authorList>
            <person name="Lu H."/>
        </authorList>
    </citation>
    <scope>NUCLEOTIDE SEQUENCE [LARGE SCALE GENOMIC DNA]</scope>
    <source>
        <strain evidence="2 3">SMYT11W</strain>
    </source>
</reference>
<dbReference type="InterPro" id="IPR029063">
    <property type="entry name" value="SAM-dependent_MTases_sf"/>
</dbReference>
<name>A0ABU7WGC4_9GAMM</name>
<comment type="caution">
    <text evidence="2">The sequence shown here is derived from an EMBL/GenBank/DDBJ whole genome shotgun (WGS) entry which is preliminary data.</text>
</comment>
<organism evidence="2 3">
    <name type="scientific">Luteimonas flava</name>
    <dbReference type="NCBI Taxonomy" id="3115822"/>
    <lineage>
        <taxon>Bacteria</taxon>
        <taxon>Pseudomonadati</taxon>
        <taxon>Pseudomonadota</taxon>
        <taxon>Gammaproteobacteria</taxon>
        <taxon>Lysobacterales</taxon>
        <taxon>Lysobacteraceae</taxon>
        <taxon>Luteimonas</taxon>
    </lineage>
</organism>
<evidence type="ECO:0000313" key="2">
    <source>
        <dbReference type="EMBL" id="MEF3082209.1"/>
    </source>
</evidence>
<keyword evidence="2" id="KW-0808">Transferase</keyword>
<evidence type="ECO:0000313" key="3">
    <source>
        <dbReference type="Proteomes" id="UP001358324"/>
    </source>
</evidence>
<dbReference type="EMBL" id="JAZHBM010000002">
    <property type="protein sequence ID" value="MEF3082209.1"/>
    <property type="molecule type" value="Genomic_DNA"/>
</dbReference>
<sequence length="207" mass="23296">MRDVLSRYLDPALGLTIADIGSYDVNGSYKDLIGDTRWQYTGVDLEPGPNVDIVMTSPYRLPFKTASMDVLLSGQALEHMDFFWVSWLEMIRVVKPGGLILMIAPSRGPEHRYPVDCWRFYPDGFDALARWGGAESLEITTDWQPDEDPESAPWGDTVGVFRVTGAGWRHRLARYLILSLSRRMLRSRLGTTRPSHGGHDLGPSEAK</sequence>
<dbReference type="GO" id="GO:0008168">
    <property type="term" value="F:methyltransferase activity"/>
    <property type="evidence" value="ECO:0007669"/>
    <property type="project" value="UniProtKB-KW"/>
</dbReference>
<dbReference type="InterPro" id="IPR013216">
    <property type="entry name" value="Methyltransf_11"/>
</dbReference>
<accession>A0ABU7WGC4</accession>
<evidence type="ECO:0000259" key="1">
    <source>
        <dbReference type="Pfam" id="PF08241"/>
    </source>
</evidence>
<dbReference type="SUPFAM" id="SSF53335">
    <property type="entry name" value="S-adenosyl-L-methionine-dependent methyltransferases"/>
    <property type="match status" value="1"/>
</dbReference>
<gene>
    <name evidence="2" type="ORF">V3391_08270</name>
</gene>
<dbReference type="Pfam" id="PF08241">
    <property type="entry name" value="Methyltransf_11"/>
    <property type="match status" value="1"/>
</dbReference>
<protein>
    <submittedName>
        <fullName evidence="2">Methyltransferase domain-containing protein</fullName>
    </submittedName>
</protein>
<dbReference type="RefSeq" id="WP_332077963.1">
    <property type="nucleotide sequence ID" value="NZ_JAZHBM010000002.1"/>
</dbReference>
<keyword evidence="2" id="KW-0489">Methyltransferase</keyword>
<feature type="domain" description="Methyltransferase type 11" evidence="1">
    <location>
        <begin position="39"/>
        <end position="101"/>
    </location>
</feature>
<dbReference type="Gene3D" id="3.40.50.150">
    <property type="entry name" value="Vaccinia Virus protein VP39"/>
    <property type="match status" value="1"/>
</dbReference>
<dbReference type="Proteomes" id="UP001358324">
    <property type="component" value="Unassembled WGS sequence"/>
</dbReference>
<proteinExistence type="predicted"/>
<keyword evidence="3" id="KW-1185">Reference proteome</keyword>
<dbReference type="GO" id="GO:0032259">
    <property type="term" value="P:methylation"/>
    <property type="evidence" value="ECO:0007669"/>
    <property type="project" value="UniProtKB-KW"/>
</dbReference>